<dbReference type="Proteomes" id="UP000681722">
    <property type="component" value="Unassembled WGS sequence"/>
</dbReference>
<feature type="coiled-coil region" evidence="1">
    <location>
        <begin position="290"/>
        <end position="317"/>
    </location>
</feature>
<dbReference type="AlphaFoldDB" id="A0A813RXT9"/>
<dbReference type="Proteomes" id="UP000663829">
    <property type="component" value="Unassembled WGS sequence"/>
</dbReference>
<evidence type="ECO:0000256" key="1">
    <source>
        <dbReference type="SAM" id="Coils"/>
    </source>
</evidence>
<accession>A0A813RXT9</accession>
<name>A0A813RXT9_9BILA</name>
<dbReference type="EMBL" id="CAJNOQ010000319">
    <property type="protein sequence ID" value="CAF0787111.1"/>
    <property type="molecule type" value="Genomic_DNA"/>
</dbReference>
<evidence type="ECO:0000313" key="3">
    <source>
        <dbReference type="EMBL" id="CAF0787111.1"/>
    </source>
</evidence>
<gene>
    <name evidence="3" type="ORF">GPM918_LOCUS2797</name>
    <name evidence="2" type="ORF">OVA965_LOCUS225</name>
    <name evidence="5" type="ORF">SRO942_LOCUS2797</name>
    <name evidence="4" type="ORF">TMI583_LOCUS225</name>
</gene>
<organism evidence="3 6">
    <name type="scientific">Didymodactylos carnosus</name>
    <dbReference type="NCBI Taxonomy" id="1234261"/>
    <lineage>
        <taxon>Eukaryota</taxon>
        <taxon>Metazoa</taxon>
        <taxon>Spiralia</taxon>
        <taxon>Gnathifera</taxon>
        <taxon>Rotifera</taxon>
        <taxon>Eurotatoria</taxon>
        <taxon>Bdelloidea</taxon>
        <taxon>Philodinida</taxon>
        <taxon>Philodinidae</taxon>
        <taxon>Didymodactylos</taxon>
    </lineage>
</organism>
<dbReference type="EMBL" id="CAJOBA010000024">
    <property type="protein sequence ID" value="CAF3495679.1"/>
    <property type="molecule type" value="Genomic_DNA"/>
</dbReference>
<evidence type="ECO:0000313" key="2">
    <source>
        <dbReference type="EMBL" id="CAF0723428.1"/>
    </source>
</evidence>
<dbReference type="Proteomes" id="UP000682733">
    <property type="component" value="Unassembled WGS sequence"/>
</dbReference>
<proteinExistence type="predicted"/>
<protein>
    <submittedName>
        <fullName evidence="3">Uncharacterized protein</fullName>
    </submittedName>
</protein>
<evidence type="ECO:0000313" key="4">
    <source>
        <dbReference type="EMBL" id="CAF3495679.1"/>
    </source>
</evidence>
<reference evidence="3" key="1">
    <citation type="submission" date="2021-02" db="EMBL/GenBank/DDBJ databases">
        <authorList>
            <person name="Nowell W R."/>
        </authorList>
    </citation>
    <scope>NUCLEOTIDE SEQUENCE</scope>
</reference>
<dbReference type="EMBL" id="CAJNOK010000024">
    <property type="protein sequence ID" value="CAF0723428.1"/>
    <property type="molecule type" value="Genomic_DNA"/>
</dbReference>
<evidence type="ECO:0000313" key="5">
    <source>
        <dbReference type="EMBL" id="CAF3571068.1"/>
    </source>
</evidence>
<comment type="caution">
    <text evidence="3">The sequence shown here is derived from an EMBL/GenBank/DDBJ whole genome shotgun (WGS) entry which is preliminary data.</text>
</comment>
<dbReference type="EMBL" id="CAJOBC010000319">
    <property type="protein sequence ID" value="CAF3571068.1"/>
    <property type="molecule type" value="Genomic_DNA"/>
</dbReference>
<keyword evidence="6" id="KW-1185">Reference proteome</keyword>
<evidence type="ECO:0000313" key="6">
    <source>
        <dbReference type="Proteomes" id="UP000663829"/>
    </source>
</evidence>
<dbReference type="OrthoDB" id="10006889at2759"/>
<dbReference type="Proteomes" id="UP000677228">
    <property type="component" value="Unassembled WGS sequence"/>
</dbReference>
<sequence length="598" mass="70500">MNADHLLNWFHSIQNDVPVGDVRPDDVGYLTTVQSFQPIWQYMRDHFYSKEHVKQVRENLELSRLKEKHHNSWKEILNSENKRRQLEIQIGMKHDDNVKKQKEIKILDDDLAKTDHQCEKEIMNIKSLENHLFIFKQFLDKMTKLREFSTKLISLKNDKQDIVVVTTTLMNKKNGPIEPNEILTEELTNIIDLLHQYYTDQVETVKYQQHEKLQFVSTKFLERSYDLTLNILFQCACTIVQKRIQDVMKLNSIDSGNSASVVTHNEYQTLTYNQTLNKINLAYVKKFLLLEREKAHCHETEEQVNAMKLEIVNLRNETERSQTTNIIDTMLATKSSEVYVDALKKKLFTLQTEDKNEPSMKDIRDEIKQVRTRIDEKKQNIKQLDSILTTIFNDNLIEELDRLQSKLLSYEHLLNNFAPKLYPINELYKRLCSDILATVFKWQTDQFYSIVIDEDQMDNSKDDMLQSTPGEQSKDLKSLKELLGIVTVDRTPAQSPNSEMKARERWNYDDELLIGSLQLEKMVINSSQLNFDETNWSKLMKIDEEINSNVEHCQNYVNQFQKQFQSYLEQVEILYHEHSEQPAFAAPFTMDLEPHGNT</sequence>
<feature type="coiled-coil region" evidence="1">
    <location>
        <begin position="360"/>
        <end position="413"/>
    </location>
</feature>
<keyword evidence="1" id="KW-0175">Coiled coil</keyword>